<proteinExistence type="predicted"/>
<evidence type="ECO:0000313" key="2">
    <source>
        <dbReference type="EMBL" id="AOW04263.1"/>
    </source>
</evidence>
<gene>
    <name evidence="2" type="ORF">YALI1_D23235g</name>
</gene>
<dbReference type="RefSeq" id="XP_068138867.1">
    <property type="nucleotide sequence ID" value="XM_068282766.1"/>
</dbReference>
<organism evidence="2 3">
    <name type="scientific">Yarrowia lipolytica</name>
    <name type="common">Candida lipolytica</name>
    <dbReference type="NCBI Taxonomy" id="4952"/>
    <lineage>
        <taxon>Eukaryota</taxon>
        <taxon>Fungi</taxon>
        <taxon>Dikarya</taxon>
        <taxon>Ascomycota</taxon>
        <taxon>Saccharomycotina</taxon>
        <taxon>Dipodascomycetes</taxon>
        <taxon>Dipodascales</taxon>
        <taxon>Dipodascales incertae sedis</taxon>
        <taxon>Yarrowia</taxon>
    </lineage>
</organism>
<dbReference type="GeneID" id="94583379"/>
<dbReference type="EMBL" id="CP017556">
    <property type="protein sequence ID" value="AOW04263.1"/>
    <property type="molecule type" value="Genomic_DNA"/>
</dbReference>
<evidence type="ECO:0000256" key="1">
    <source>
        <dbReference type="SAM" id="MobiDB-lite"/>
    </source>
</evidence>
<name>A0A1D8NF74_YARLL</name>
<dbReference type="Proteomes" id="UP000182444">
    <property type="component" value="Chromosome 1D"/>
</dbReference>
<protein>
    <submittedName>
        <fullName evidence="2">Uncharacterized protein</fullName>
    </submittedName>
</protein>
<accession>A0A1D8NF74</accession>
<dbReference type="AlphaFoldDB" id="A0A1D8NF74"/>
<sequence length="66" mass="7333">MLTGDGMYFYVLQTRLWGAYQCISGIVRVDINIPCSLDGYEHSPAPDQPPPRLTMINTPNPPVGVR</sequence>
<dbReference type="VEuPathDB" id="FungiDB:YALI1_D23235g"/>
<feature type="region of interest" description="Disordered" evidence="1">
    <location>
        <begin position="42"/>
        <end position="66"/>
    </location>
</feature>
<reference evidence="2 3" key="1">
    <citation type="journal article" date="2016" name="PLoS ONE">
        <title>Sequence Assembly of Yarrowia lipolytica Strain W29/CLIB89 Shows Transposable Element Diversity.</title>
        <authorList>
            <person name="Magnan C."/>
            <person name="Yu J."/>
            <person name="Chang I."/>
            <person name="Jahn E."/>
            <person name="Kanomata Y."/>
            <person name="Wu J."/>
            <person name="Zeller M."/>
            <person name="Oakes M."/>
            <person name="Baldi P."/>
            <person name="Sandmeyer S."/>
        </authorList>
    </citation>
    <scope>NUCLEOTIDE SEQUENCE [LARGE SCALE GENOMIC DNA]</scope>
    <source>
        <strain evidence="3">CLIB89(W29)</strain>
    </source>
</reference>
<evidence type="ECO:0000313" key="3">
    <source>
        <dbReference type="Proteomes" id="UP000182444"/>
    </source>
</evidence>